<dbReference type="GO" id="GO:0008270">
    <property type="term" value="F:zinc ion binding"/>
    <property type="evidence" value="ECO:0007669"/>
    <property type="project" value="UniProtKB-KW"/>
</dbReference>
<dbReference type="Gene3D" id="3.30.160.60">
    <property type="entry name" value="Classic Zinc Finger"/>
    <property type="match status" value="2"/>
</dbReference>
<dbReference type="GO" id="GO:0005634">
    <property type="term" value="C:nucleus"/>
    <property type="evidence" value="ECO:0007669"/>
    <property type="project" value="TreeGrafter"/>
</dbReference>
<name>A0A2H8TJH8_9HEMI</name>
<evidence type="ECO:0000259" key="7">
    <source>
        <dbReference type="PROSITE" id="PS50157"/>
    </source>
</evidence>
<evidence type="ECO:0000256" key="2">
    <source>
        <dbReference type="ARBA" id="ARBA00022737"/>
    </source>
</evidence>
<dbReference type="GO" id="GO:0045944">
    <property type="term" value="P:positive regulation of transcription by RNA polymerase II"/>
    <property type="evidence" value="ECO:0007669"/>
    <property type="project" value="TreeGrafter"/>
</dbReference>
<feature type="domain" description="C2H2-type" evidence="7">
    <location>
        <begin position="309"/>
        <end position="336"/>
    </location>
</feature>
<dbReference type="PROSITE" id="PS50157">
    <property type="entry name" value="ZINC_FINGER_C2H2_2"/>
    <property type="match status" value="1"/>
</dbReference>
<evidence type="ECO:0000256" key="5">
    <source>
        <dbReference type="PROSITE-ProRule" id="PRU00042"/>
    </source>
</evidence>
<keyword evidence="3 5" id="KW-0863">Zinc-finger</keyword>
<organism evidence="8">
    <name type="scientific">Melanaphis sacchari</name>
    <dbReference type="NCBI Taxonomy" id="742174"/>
    <lineage>
        <taxon>Eukaryota</taxon>
        <taxon>Metazoa</taxon>
        <taxon>Ecdysozoa</taxon>
        <taxon>Arthropoda</taxon>
        <taxon>Hexapoda</taxon>
        <taxon>Insecta</taxon>
        <taxon>Pterygota</taxon>
        <taxon>Neoptera</taxon>
        <taxon>Paraneoptera</taxon>
        <taxon>Hemiptera</taxon>
        <taxon>Sternorrhyncha</taxon>
        <taxon>Aphidomorpha</taxon>
        <taxon>Aphidoidea</taxon>
        <taxon>Aphididae</taxon>
        <taxon>Aphidini</taxon>
        <taxon>Melanaphis</taxon>
    </lineage>
</organism>
<dbReference type="InterPro" id="IPR050688">
    <property type="entry name" value="Zinc_finger/UBP_domain"/>
</dbReference>
<dbReference type="AlphaFoldDB" id="A0A2H8TJH8"/>
<gene>
    <name evidence="8" type="primary">Znf512_1</name>
</gene>
<keyword evidence="6" id="KW-0175">Coiled coil</keyword>
<dbReference type="PROSITE" id="PS00028">
    <property type="entry name" value="ZINC_FINGER_C2H2_1"/>
    <property type="match status" value="1"/>
</dbReference>
<dbReference type="OrthoDB" id="6583380at2759"/>
<keyword evidence="1" id="KW-0479">Metal-binding</keyword>
<evidence type="ECO:0000256" key="1">
    <source>
        <dbReference type="ARBA" id="ARBA00022723"/>
    </source>
</evidence>
<evidence type="ECO:0000256" key="6">
    <source>
        <dbReference type="SAM" id="Coils"/>
    </source>
</evidence>
<evidence type="ECO:0000256" key="4">
    <source>
        <dbReference type="ARBA" id="ARBA00022833"/>
    </source>
</evidence>
<protein>
    <submittedName>
        <fullName evidence="8">Zinc finger protein 512</fullName>
    </submittedName>
</protein>
<proteinExistence type="predicted"/>
<dbReference type="PANTHER" id="PTHR24403">
    <property type="entry name" value="ZINC FINGER PROTEIN"/>
    <property type="match status" value="1"/>
</dbReference>
<dbReference type="EMBL" id="GFXV01002336">
    <property type="protein sequence ID" value="MBW14141.1"/>
    <property type="molecule type" value="Transcribed_RNA"/>
</dbReference>
<dbReference type="InterPro" id="IPR013087">
    <property type="entry name" value="Znf_C2H2_type"/>
</dbReference>
<dbReference type="SMART" id="SM00355">
    <property type="entry name" value="ZnF_C2H2"/>
    <property type="match status" value="5"/>
</dbReference>
<reference evidence="8" key="1">
    <citation type="submission" date="2017-10" db="EMBL/GenBank/DDBJ databases">
        <title>Transcriptome Assembly of Sugarcane Aphid Adults.</title>
        <authorList>
            <person name="Scully E.D."/>
            <person name="Palmer N.A."/>
            <person name="Geib S.M."/>
            <person name="Sarath G."/>
            <person name="Sattler S.E."/>
        </authorList>
    </citation>
    <scope>NUCLEOTIDE SEQUENCE</scope>
    <source>
        <tissue evidence="8">Whole body</tissue>
    </source>
</reference>
<evidence type="ECO:0000313" key="8">
    <source>
        <dbReference type="EMBL" id="MBW14141.1"/>
    </source>
</evidence>
<sequence length="503" mass="58554">MSKEVMITLNTPTTPVQQGLFRKRSSRPVHIKSWTIMLNKNGFVRCHLQHCRYIAYCIDDMREHFKTCRGEVAGNFVCPTCGGQTTSQEALDYHKQNNHKDSDIMSIIIKPTLTEQQLTVWTTDIKTRGYTQCFMPDCHFISYKISELEQHYEKCLGEDPDTSSKFLCRHCKGYTSSQQALQFHQNNHHKDLLFPIKQENKDDFDEDNKIKSYPMGQYGHPTSSATNPASKIVTYSQWKMQEDLADTESICSEVNVNNPTDAQIKEWIIDLKNGYVHCNHNSCKYMSFDVDDMNDHFATCFEPYLDDEFECSICGGKTTSSNKLKTHLLHHHEEGYKHLTEEECGFKLVETEDGLELQSENKESIKRKNDEVDEEYEEKHSVKRKSYDIPYNHLTKWRDELLRNKFIRCTAADCSYLALDMLEMKQHSDEHVDSVYWSFKDRNLEDRVANYCDACNGHFKTAKHLDGHKLVSHNSSDTSNIDSLLIDTNEENIEDDEEIEEIF</sequence>
<keyword evidence="2" id="KW-0677">Repeat</keyword>
<evidence type="ECO:0000256" key="3">
    <source>
        <dbReference type="ARBA" id="ARBA00022771"/>
    </source>
</evidence>
<dbReference type="PANTHER" id="PTHR24403:SF67">
    <property type="entry name" value="FI01116P-RELATED"/>
    <property type="match status" value="1"/>
</dbReference>
<accession>A0A2H8TJH8</accession>
<feature type="coiled-coil region" evidence="6">
    <location>
        <begin position="355"/>
        <end position="385"/>
    </location>
</feature>
<keyword evidence="4" id="KW-0862">Zinc</keyword>